<dbReference type="KEGG" id="fms:M1R53_03310"/>
<dbReference type="Pfam" id="PF13328">
    <property type="entry name" value="HD_4"/>
    <property type="match status" value="1"/>
</dbReference>
<gene>
    <name evidence="2" type="ORF">M1R53_03310</name>
</gene>
<reference evidence="2" key="1">
    <citation type="submission" date="2022-04" db="EMBL/GenBank/DDBJ databases">
        <title>Complete genome sequences of Ezakiella coagulans and Fenollaria massiliensis.</title>
        <authorList>
            <person name="France M.T."/>
            <person name="Clifford J."/>
            <person name="Narina S."/>
            <person name="Rutt L."/>
            <person name="Ravel J."/>
        </authorList>
    </citation>
    <scope>NUCLEOTIDE SEQUENCE</scope>
    <source>
        <strain evidence="2">C0061C2</strain>
    </source>
</reference>
<dbReference type="InterPro" id="IPR052194">
    <property type="entry name" value="MESH1"/>
</dbReference>
<dbReference type="SUPFAM" id="SSF109604">
    <property type="entry name" value="HD-domain/PDEase-like"/>
    <property type="match status" value="1"/>
</dbReference>
<feature type="domain" description="HD/PDEase" evidence="1">
    <location>
        <begin position="24"/>
        <end position="135"/>
    </location>
</feature>
<protein>
    <submittedName>
        <fullName evidence="2">HD domain-containing protein</fullName>
    </submittedName>
</protein>
<dbReference type="PANTHER" id="PTHR46246:SF1">
    <property type="entry name" value="GUANOSINE-3',5'-BIS(DIPHOSPHATE) 3'-PYROPHOSPHOHYDROLASE MESH1"/>
    <property type="match status" value="1"/>
</dbReference>
<name>A0A9E7DKS6_9FIRM</name>
<dbReference type="SMART" id="SM00471">
    <property type="entry name" value="HDc"/>
    <property type="match status" value="1"/>
</dbReference>
<evidence type="ECO:0000313" key="2">
    <source>
        <dbReference type="EMBL" id="UQK59686.1"/>
    </source>
</evidence>
<dbReference type="AlphaFoldDB" id="A0A9E7DKS6"/>
<dbReference type="PANTHER" id="PTHR46246">
    <property type="entry name" value="GUANOSINE-3',5'-BIS(DIPHOSPHATE) 3'-PYROPHOSPHOHYDROLASE MESH1"/>
    <property type="match status" value="1"/>
</dbReference>
<dbReference type="InterPro" id="IPR003607">
    <property type="entry name" value="HD/PDEase_dom"/>
</dbReference>
<keyword evidence="3" id="KW-1185">Reference proteome</keyword>
<accession>A0A9E7DKS6</accession>
<dbReference type="Proteomes" id="UP000831151">
    <property type="component" value="Chromosome"/>
</dbReference>
<evidence type="ECO:0000313" key="3">
    <source>
        <dbReference type="Proteomes" id="UP000831151"/>
    </source>
</evidence>
<dbReference type="GO" id="GO:0008893">
    <property type="term" value="F:guanosine-3',5'-bis(diphosphate) 3'-diphosphatase activity"/>
    <property type="evidence" value="ECO:0007669"/>
    <property type="project" value="TreeGrafter"/>
</dbReference>
<proteinExistence type="predicted"/>
<evidence type="ECO:0000259" key="1">
    <source>
        <dbReference type="SMART" id="SM00471"/>
    </source>
</evidence>
<sequence>MSSIELNAKALAEKAHSKQKRKTSREPFITHLIGVNNILKKLTDDEEILAIGWLHDLVEDTEYELSDLKDFPDRVIQGVKAESEDKSLSWKDRKTKQIEELKKADETPLLGENVLMVTFADKLANMRDLLSLYNKFGLNNMFNDFNEKDINEQYWYYNSFYEIFSEHKHLFTNELMNEYKSILSEIWGK</sequence>
<organism evidence="2 3">
    <name type="scientific">Fenollaria massiliensis</name>
    <dbReference type="NCBI Taxonomy" id="938288"/>
    <lineage>
        <taxon>Bacteria</taxon>
        <taxon>Bacillati</taxon>
        <taxon>Bacillota</taxon>
        <taxon>Clostridia</taxon>
        <taxon>Eubacteriales</taxon>
        <taxon>Fenollaria</taxon>
    </lineage>
</organism>
<dbReference type="Gene3D" id="1.10.3210.10">
    <property type="entry name" value="Hypothetical protein af1432"/>
    <property type="match status" value="1"/>
</dbReference>
<dbReference type="EMBL" id="CP096649">
    <property type="protein sequence ID" value="UQK59686.1"/>
    <property type="molecule type" value="Genomic_DNA"/>
</dbReference>
<dbReference type="RefSeq" id="WP_249243061.1">
    <property type="nucleotide sequence ID" value="NZ_CP096649.1"/>
</dbReference>